<sequence>MTQIGKSSAKRSQPSYFMSILGVSLVLFILGLLGWIVINANKLGQYFKENVEVRVYLRENISPKDSVFLVQYIANKPYVREYEYVTKDQAKEKFMADGNDDWKNILDANPLPASIDFKLRNQYVHVDSLATIEKDLEANIAVNDVQYPRSLVTNLNENVQQISLILLIIAIVLCVVVIVLIDNTIRLAMFSNRFLIKTMQMVGATRGFIARPMDVRAVANGLFSGLIALAGIVALVFFAEKQLPELKAIRDNTWMILLASGIIVLGILISLLSTHRSVVKYLKMKLDDLY</sequence>
<dbReference type="OrthoDB" id="9813411at2"/>
<keyword evidence="2" id="KW-1133">Transmembrane helix</keyword>
<accession>A0A0C1L4R0</accession>
<keyword evidence="1 2" id="KW-0472">Membrane</keyword>
<dbReference type="Pfam" id="PF18075">
    <property type="entry name" value="FtsX_ECD"/>
    <property type="match status" value="1"/>
</dbReference>
<proteinExistence type="inferred from homology"/>
<keyword evidence="1" id="KW-0132">Cell division</keyword>
<feature type="domain" description="FtsX extracellular" evidence="3">
    <location>
        <begin position="51"/>
        <end position="145"/>
    </location>
</feature>
<reference evidence="4 5" key="1">
    <citation type="submission" date="2014-11" db="EMBL/GenBank/DDBJ databases">
        <title>Genome sequence of Flavihumibacter solisilvae 3-3.</title>
        <authorList>
            <person name="Zhou G."/>
            <person name="Li M."/>
            <person name="Wang G."/>
        </authorList>
    </citation>
    <scope>NUCLEOTIDE SEQUENCE [LARGE SCALE GENOMIC DNA]</scope>
    <source>
        <strain evidence="4 5">3-3</strain>
    </source>
</reference>
<dbReference type="Gene3D" id="3.30.70.3040">
    <property type="match status" value="1"/>
</dbReference>
<evidence type="ECO:0000313" key="5">
    <source>
        <dbReference type="Proteomes" id="UP000031408"/>
    </source>
</evidence>
<keyword evidence="2" id="KW-0812">Transmembrane</keyword>
<dbReference type="STRING" id="1349421.OI18_10385"/>
<dbReference type="PANTHER" id="PTHR47755">
    <property type="entry name" value="CELL DIVISION PROTEIN FTSX"/>
    <property type="match status" value="1"/>
</dbReference>
<protein>
    <recommendedName>
        <fullName evidence="1">Cell division protein FtsX</fullName>
    </recommendedName>
</protein>
<dbReference type="InterPro" id="IPR040690">
    <property type="entry name" value="FtsX_ECD"/>
</dbReference>
<dbReference type="PIRSF" id="PIRSF003097">
    <property type="entry name" value="FtsX"/>
    <property type="match status" value="1"/>
</dbReference>
<feature type="transmembrane region" description="Helical" evidence="2">
    <location>
        <begin position="254"/>
        <end position="274"/>
    </location>
</feature>
<comment type="similarity">
    <text evidence="1">Belongs to the ABC-4 integral membrane protein family. FtsX subfamily.</text>
</comment>
<evidence type="ECO:0000256" key="1">
    <source>
        <dbReference type="PIRNR" id="PIRNR003097"/>
    </source>
</evidence>
<dbReference type="PANTHER" id="PTHR47755:SF1">
    <property type="entry name" value="CELL DIVISION PROTEIN FTSX"/>
    <property type="match status" value="1"/>
</dbReference>
<keyword evidence="1" id="KW-1003">Cell membrane</keyword>
<dbReference type="GO" id="GO:0051301">
    <property type="term" value="P:cell division"/>
    <property type="evidence" value="ECO:0007669"/>
    <property type="project" value="UniProtKB-KW"/>
</dbReference>
<organism evidence="4 5">
    <name type="scientific">Flavihumibacter solisilvae</name>
    <dbReference type="NCBI Taxonomy" id="1349421"/>
    <lineage>
        <taxon>Bacteria</taxon>
        <taxon>Pseudomonadati</taxon>
        <taxon>Bacteroidota</taxon>
        <taxon>Chitinophagia</taxon>
        <taxon>Chitinophagales</taxon>
        <taxon>Chitinophagaceae</taxon>
        <taxon>Flavihumibacter</taxon>
    </lineage>
</organism>
<keyword evidence="1" id="KW-0131">Cell cycle</keyword>
<dbReference type="InterPro" id="IPR004513">
    <property type="entry name" value="FtsX"/>
</dbReference>
<comment type="caution">
    <text evidence="4">The sequence shown here is derived from an EMBL/GenBank/DDBJ whole genome shotgun (WGS) entry which is preliminary data.</text>
</comment>
<keyword evidence="5" id="KW-1185">Reference proteome</keyword>
<dbReference type="AlphaFoldDB" id="A0A0C1L4R0"/>
<evidence type="ECO:0000256" key="2">
    <source>
        <dbReference type="SAM" id="Phobius"/>
    </source>
</evidence>
<gene>
    <name evidence="4" type="ORF">OI18_10385</name>
</gene>
<name>A0A0C1L4R0_9BACT</name>
<feature type="transmembrane region" description="Helical" evidence="2">
    <location>
        <begin position="217"/>
        <end position="239"/>
    </location>
</feature>
<evidence type="ECO:0000259" key="3">
    <source>
        <dbReference type="Pfam" id="PF18075"/>
    </source>
</evidence>
<dbReference type="Proteomes" id="UP000031408">
    <property type="component" value="Unassembled WGS sequence"/>
</dbReference>
<feature type="transmembrane region" description="Helical" evidence="2">
    <location>
        <begin position="16"/>
        <end position="38"/>
    </location>
</feature>
<dbReference type="EMBL" id="JSVC01000011">
    <property type="protein sequence ID" value="KIC94521.1"/>
    <property type="molecule type" value="Genomic_DNA"/>
</dbReference>
<feature type="transmembrane region" description="Helical" evidence="2">
    <location>
        <begin position="162"/>
        <end position="181"/>
    </location>
</feature>
<dbReference type="GO" id="GO:0016020">
    <property type="term" value="C:membrane"/>
    <property type="evidence" value="ECO:0007669"/>
    <property type="project" value="InterPro"/>
</dbReference>
<evidence type="ECO:0000313" key="4">
    <source>
        <dbReference type="EMBL" id="KIC94521.1"/>
    </source>
</evidence>
<dbReference type="RefSeq" id="WP_039139682.1">
    <property type="nucleotide sequence ID" value="NZ_JSVC01000011.1"/>
</dbReference>